<gene>
    <name evidence="2" type="ORF">PR048_015448</name>
</gene>
<organism evidence="2 3">
    <name type="scientific">Dryococelus australis</name>
    <dbReference type="NCBI Taxonomy" id="614101"/>
    <lineage>
        <taxon>Eukaryota</taxon>
        <taxon>Metazoa</taxon>
        <taxon>Ecdysozoa</taxon>
        <taxon>Arthropoda</taxon>
        <taxon>Hexapoda</taxon>
        <taxon>Insecta</taxon>
        <taxon>Pterygota</taxon>
        <taxon>Neoptera</taxon>
        <taxon>Polyneoptera</taxon>
        <taxon>Phasmatodea</taxon>
        <taxon>Verophasmatodea</taxon>
        <taxon>Anareolatae</taxon>
        <taxon>Phasmatidae</taxon>
        <taxon>Eurycanthinae</taxon>
        <taxon>Dryococelus</taxon>
    </lineage>
</organism>
<feature type="region of interest" description="Disordered" evidence="1">
    <location>
        <begin position="396"/>
        <end position="415"/>
    </location>
</feature>
<sequence>MKRGCGDVVVRLLTHLGESGSIPGFSHVGIVSDFPAGRRVFSGISYFTLPCIPVLLHTYLTLPSLTLKNSICDGTTLTNPAGWQTWCGKENLEFDQLSPSLVLVPTWRAIIPRREQNFEPSSAGMFVIGRVSLTRRSSLGAQATPERLPREFVEINHGQGTLHIVSNYPTPLPTLPSSNTLVHACGPQQRPHCTHHPSAPTWTRPAWISPVPYGGPETSRNCRLYGELQRVRQQHAAVPFANQRLVTYSSLGSTVDREPFAAMQSPIRQHRPFLEPRAANQRMGKVTSKEFQRRFMEWSGDIWVALNPFRPSVHNCGGGERGIPEKTRRSAASSCSVLTCENLGATQPGIEPGSPRWEACSLTHGRRRQVWTLAYLTIIANHANTPFVTEQSVGQRPAVDSTSSGALVPSRAGHAPGRDGTGRFFIASCRRLSKCVPGLSPMRLRGRGVMQGRMHRGREREREREGDLAALATIKAMITYLSVPISRTMTKKEEGKTGIGTTHEPRIWSDMQETRLDVIRQVTAESRTHTTSAHPIGWYSTCTFADSLCEALQVSHFMIGYCVLQNIFYWMGCGLPSKLQDADWRTAFRNVVDQ</sequence>
<reference evidence="2 3" key="1">
    <citation type="submission" date="2023-02" db="EMBL/GenBank/DDBJ databases">
        <title>LHISI_Scaffold_Assembly.</title>
        <authorList>
            <person name="Stuart O.P."/>
            <person name="Cleave R."/>
            <person name="Magrath M.J.L."/>
            <person name="Mikheyev A.S."/>
        </authorList>
    </citation>
    <scope>NUCLEOTIDE SEQUENCE [LARGE SCALE GENOMIC DNA]</scope>
    <source>
        <strain evidence="2">Daus_M_001</strain>
        <tissue evidence="2">Leg muscle</tissue>
    </source>
</reference>
<comment type="caution">
    <text evidence="2">The sequence shown here is derived from an EMBL/GenBank/DDBJ whole genome shotgun (WGS) entry which is preliminary data.</text>
</comment>
<dbReference type="EMBL" id="JARBHB010000005">
    <property type="protein sequence ID" value="KAJ8883604.1"/>
    <property type="molecule type" value="Genomic_DNA"/>
</dbReference>
<evidence type="ECO:0000313" key="3">
    <source>
        <dbReference type="Proteomes" id="UP001159363"/>
    </source>
</evidence>
<dbReference type="Proteomes" id="UP001159363">
    <property type="component" value="Chromosome 4"/>
</dbReference>
<accession>A0ABQ9HH05</accession>
<proteinExistence type="predicted"/>
<evidence type="ECO:0000313" key="2">
    <source>
        <dbReference type="EMBL" id="KAJ8883604.1"/>
    </source>
</evidence>
<feature type="compositionally biased region" description="Polar residues" evidence="1">
    <location>
        <begin position="396"/>
        <end position="405"/>
    </location>
</feature>
<keyword evidence="3" id="KW-1185">Reference proteome</keyword>
<evidence type="ECO:0000256" key="1">
    <source>
        <dbReference type="SAM" id="MobiDB-lite"/>
    </source>
</evidence>
<name>A0ABQ9HH05_9NEOP</name>
<protein>
    <submittedName>
        <fullName evidence="2">Uncharacterized protein</fullName>
    </submittedName>
</protein>